<dbReference type="GO" id="GO:0003677">
    <property type="term" value="F:DNA binding"/>
    <property type="evidence" value="ECO:0007669"/>
    <property type="project" value="UniProtKB-KW"/>
</dbReference>
<evidence type="ECO:0000313" key="7">
    <source>
        <dbReference type="Proteomes" id="UP000244908"/>
    </source>
</evidence>
<dbReference type="EMBL" id="CP029185">
    <property type="protein sequence ID" value="AWH87148.1"/>
    <property type="molecule type" value="Genomic_DNA"/>
</dbReference>
<dbReference type="PANTHER" id="PTHR33164">
    <property type="entry name" value="TRANSCRIPTIONAL REGULATOR, MARR FAMILY"/>
    <property type="match status" value="1"/>
</dbReference>
<dbReference type="RefSeq" id="WP_108899242.1">
    <property type="nucleotide sequence ID" value="NZ_CP029185.2"/>
</dbReference>
<dbReference type="PANTHER" id="PTHR33164:SF5">
    <property type="entry name" value="ORGANIC HYDROPEROXIDE RESISTANCE TRANSCRIPTIONAL REGULATOR"/>
    <property type="match status" value="1"/>
</dbReference>
<name>A0A2Y9TTY0_9GAMM</name>
<dbReference type="PROSITE" id="PS50995">
    <property type="entry name" value="HTH_MARR_2"/>
    <property type="match status" value="1"/>
</dbReference>
<dbReference type="GO" id="GO:0005737">
    <property type="term" value="C:cytoplasm"/>
    <property type="evidence" value="ECO:0007669"/>
    <property type="project" value="UniProtKB-SubCell"/>
</dbReference>
<dbReference type="CDD" id="cd00090">
    <property type="entry name" value="HTH_ARSR"/>
    <property type="match status" value="1"/>
</dbReference>
<feature type="domain" description="HTH marR-type" evidence="5">
    <location>
        <begin position="1"/>
        <end position="135"/>
    </location>
</feature>
<dbReference type="AlphaFoldDB" id="A0A2Y9TTY0"/>
<keyword evidence="3" id="KW-0238">DNA-binding</keyword>
<dbReference type="PRINTS" id="PR00598">
    <property type="entry name" value="HTHMARR"/>
</dbReference>
<accession>A0A2Y9TTY0</accession>
<keyword evidence="2" id="KW-0805">Transcription regulation</keyword>
<evidence type="ECO:0000256" key="1">
    <source>
        <dbReference type="ARBA" id="ARBA00004496"/>
    </source>
</evidence>
<comment type="subcellular location">
    <subcellularLocation>
        <location evidence="1">Cytoplasm</location>
    </subcellularLocation>
</comment>
<dbReference type="Pfam" id="PF12802">
    <property type="entry name" value="MarR_2"/>
    <property type="match status" value="1"/>
</dbReference>
<proteinExistence type="predicted"/>
<dbReference type="OrthoDB" id="5522755at2"/>
<gene>
    <name evidence="6" type="ORF">HYN51_00440</name>
</gene>
<dbReference type="InterPro" id="IPR023187">
    <property type="entry name" value="Tscrpt_reg_MarR-type_CS"/>
</dbReference>
<dbReference type="InterPro" id="IPR039422">
    <property type="entry name" value="MarR/SlyA-like"/>
</dbReference>
<dbReference type="InterPro" id="IPR036388">
    <property type="entry name" value="WH-like_DNA-bd_sf"/>
</dbReference>
<dbReference type="SMART" id="SM00347">
    <property type="entry name" value="HTH_MARR"/>
    <property type="match status" value="1"/>
</dbReference>
<reference evidence="6 7" key="1">
    <citation type="journal article" date="2019" name="Int. J. Syst. Evol. Microbiol.">
        <title>Limnobaculum parvum gen. nov., sp. nov., isolated from a freshwater lake.</title>
        <authorList>
            <person name="Baek C."/>
            <person name="Shin S.K."/>
            <person name="Yi H."/>
        </authorList>
    </citation>
    <scope>NUCLEOTIDE SEQUENCE [LARGE SCALE GENOMIC DNA]</scope>
    <source>
        <strain evidence="6 7">HYN0051</strain>
    </source>
</reference>
<dbReference type="GO" id="GO:0006950">
    <property type="term" value="P:response to stress"/>
    <property type="evidence" value="ECO:0007669"/>
    <property type="project" value="TreeGrafter"/>
</dbReference>
<dbReference type="SUPFAM" id="SSF46785">
    <property type="entry name" value="Winged helix' DNA-binding domain"/>
    <property type="match status" value="1"/>
</dbReference>
<sequence length="180" mass="20986">MTLFDILERLANLQQSCFYHNSQLRHLPSVQIGALHYLSRCNHYSNTPGAVAEYLGFTKGTISQSLRKLESQGWISREGDRHDKRIVRLFITDKAKESLNEVISENMIDQACTSLAHEGETLREQLFQLLRQLQKQENQRIFGECYQCRFHQKQQGKSHCGLTQESIPEENTRLICREFQ</sequence>
<dbReference type="InterPro" id="IPR036390">
    <property type="entry name" value="WH_DNA-bd_sf"/>
</dbReference>
<evidence type="ECO:0000256" key="3">
    <source>
        <dbReference type="ARBA" id="ARBA00023125"/>
    </source>
</evidence>
<evidence type="ECO:0000256" key="4">
    <source>
        <dbReference type="ARBA" id="ARBA00023163"/>
    </source>
</evidence>
<dbReference type="InterPro" id="IPR000835">
    <property type="entry name" value="HTH_MarR-typ"/>
</dbReference>
<evidence type="ECO:0000313" key="6">
    <source>
        <dbReference type="EMBL" id="AWH87148.1"/>
    </source>
</evidence>
<dbReference type="Proteomes" id="UP000244908">
    <property type="component" value="Chromosome"/>
</dbReference>
<protein>
    <submittedName>
        <fullName evidence="6">MarR family transcriptional regulator</fullName>
    </submittedName>
</protein>
<evidence type="ECO:0000259" key="5">
    <source>
        <dbReference type="PROSITE" id="PS50995"/>
    </source>
</evidence>
<keyword evidence="7" id="KW-1185">Reference proteome</keyword>
<keyword evidence="4" id="KW-0804">Transcription</keyword>
<dbReference type="InterPro" id="IPR011991">
    <property type="entry name" value="ArsR-like_HTH"/>
</dbReference>
<organism evidence="6 7">
    <name type="scientific">Limnobaculum parvum</name>
    <dbReference type="NCBI Taxonomy" id="2172103"/>
    <lineage>
        <taxon>Bacteria</taxon>
        <taxon>Pseudomonadati</taxon>
        <taxon>Pseudomonadota</taxon>
        <taxon>Gammaproteobacteria</taxon>
        <taxon>Enterobacterales</taxon>
        <taxon>Budviciaceae</taxon>
        <taxon>Limnobaculum</taxon>
    </lineage>
</organism>
<dbReference type="GO" id="GO:0003700">
    <property type="term" value="F:DNA-binding transcription factor activity"/>
    <property type="evidence" value="ECO:0007669"/>
    <property type="project" value="InterPro"/>
</dbReference>
<dbReference type="Gene3D" id="1.10.10.10">
    <property type="entry name" value="Winged helix-like DNA-binding domain superfamily/Winged helix DNA-binding domain"/>
    <property type="match status" value="1"/>
</dbReference>
<evidence type="ECO:0000256" key="2">
    <source>
        <dbReference type="ARBA" id="ARBA00023015"/>
    </source>
</evidence>
<dbReference type="PROSITE" id="PS01117">
    <property type="entry name" value="HTH_MARR_1"/>
    <property type="match status" value="1"/>
</dbReference>
<dbReference type="KEGG" id="lpv:HYN51_00440"/>